<accession>A0A9N9PCL4</accession>
<organism evidence="1 2">
    <name type="scientific">Dentiscutata erythropus</name>
    <dbReference type="NCBI Taxonomy" id="1348616"/>
    <lineage>
        <taxon>Eukaryota</taxon>
        <taxon>Fungi</taxon>
        <taxon>Fungi incertae sedis</taxon>
        <taxon>Mucoromycota</taxon>
        <taxon>Glomeromycotina</taxon>
        <taxon>Glomeromycetes</taxon>
        <taxon>Diversisporales</taxon>
        <taxon>Gigasporaceae</taxon>
        <taxon>Dentiscutata</taxon>
    </lineage>
</organism>
<dbReference type="OrthoDB" id="2358547at2759"/>
<dbReference type="AlphaFoldDB" id="A0A9N9PCL4"/>
<sequence length="132" mass="15906">LDLHKTKECNVNKYRKQLVFNKKEKIKQFDNLYKKYKSNYYFNLIKTTPNQNTYTDIVKKKANDIEKDINKNKIEEQHEKFDEFNQNIIETMDLYTAQIEELHGGMEEVAKVLTNITKRLFAIENCLDEYNQ</sequence>
<proteinExistence type="predicted"/>
<comment type="caution">
    <text evidence="1">The sequence shown here is derived from an EMBL/GenBank/DDBJ whole genome shotgun (WGS) entry which is preliminary data.</text>
</comment>
<evidence type="ECO:0000313" key="2">
    <source>
        <dbReference type="Proteomes" id="UP000789405"/>
    </source>
</evidence>
<keyword evidence="2" id="KW-1185">Reference proteome</keyword>
<protein>
    <submittedName>
        <fullName evidence="1">19666_t:CDS:1</fullName>
    </submittedName>
</protein>
<gene>
    <name evidence="1" type="ORF">DERYTH_LOCUS24017</name>
</gene>
<feature type="non-terminal residue" evidence="1">
    <location>
        <position position="1"/>
    </location>
</feature>
<reference evidence="1" key="1">
    <citation type="submission" date="2021-06" db="EMBL/GenBank/DDBJ databases">
        <authorList>
            <person name="Kallberg Y."/>
            <person name="Tangrot J."/>
            <person name="Rosling A."/>
        </authorList>
    </citation>
    <scope>NUCLEOTIDE SEQUENCE</scope>
    <source>
        <strain evidence="1">MA453B</strain>
    </source>
</reference>
<name>A0A9N9PCL4_9GLOM</name>
<evidence type="ECO:0000313" key="1">
    <source>
        <dbReference type="EMBL" id="CAG8804059.1"/>
    </source>
</evidence>
<dbReference type="EMBL" id="CAJVPY010038585">
    <property type="protein sequence ID" value="CAG8804059.1"/>
    <property type="molecule type" value="Genomic_DNA"/>
</dbReference>
<feature type="non-terminal residue" evidence="1">
    <location>
        <position position="132"/>
    </location>
</feature>
<dbReference type="Proteomes" id="UP000789405">
    <property type="component" value="Unassembled WGS sequence"/>
</dbReference>